<dbReference type="PANTHER" id="PTHR33254:SF4">
    <property type="entry name" value="4-HYDROXY-4-METHYL-2-OXOGLUTARATE ALDOLASE 3-RELATED"/>
    <property type="match status" value="1"/>
</dbReference>
<dbReference type="Pfam" id="PF03737">
    <property type="entry name" value="RraA-like"/>
    <property type="match status" value="1"/>
</dbReference>
<comment type="function">
    <text evidence="7 10">Catalyzes the aldol cleavage of 4-hydroxy-4-methyl-2-oxoglutarate (HMG) into 2 molecules of pyruvate. Also contains a secondary oxaloacetate (OAA) decarboxylase activity due to the common pyruvate enolate transition state formed following C-C bond cleavage in the retro-aldol and decarboxylation reactions.</text>
</comment>
<keyword evidence="6 10" id="KW-0456">Lyase</keyword>
<reference evidence="11 12" key="1">
    <citation type="submission" date="2015-11" db="EMBL/GenBank/DDBJ databases">
        <title>Genome sequences of Lysobacter enzymogenes strain C3 and Lysobacter antibioticus ATCC 29479.</title>
        <authorList>
            <person name="Kobayashi D.Y."/>
        </authorList>
    </citation>
    <scope>NUCLEOTIDE SEQUENCE [LARGE SCALE GENOMIC DNA]</scope>
    <source>
        <strain evidence="11 12">C3</strain>
    </source>
</reference>
<feature type="binding site" evidence="9">
    <location>
        <position position="96"/>
    </location>
    <ligand>
        <name>Mg(2+)</name>
        <dbReference type="ChEBI" id="CHEBI:18420"/>
    </ligand>
</feature>
<dbReference type="GO" id="GO:0047443">
    <property type="term" value="F:4-hydroxy-4-methyl-2-oxoglutarate aldolase activity"/>
    <property type="evidence" value="ECO:0007669"/>
    <property type="project" value="UniProtKB-EC"/>
</dbReference>
<evidence type="ECO:0000313" key="12">
    <source>
        <dbReference type="Proteomes" id="UP000061569"/>
    </source>
</evidence>
<sequence length="157" mass="16263">MNTCDLCDRHDARVRVLDLPLRDFGGRIGFAGIVSTIKAYEDNSLVREAVAEPGVGRVLVIDGGGSSRRAMLGDQLAAQAVANGWAGVIVFGAIRDSAAIGAMALGVKALGTCPRKTDKHGQGLRDVALAFGGVAIRPGDWVCADEDGVVFADEALA</sequence>
<dbReference type="GO" id="GO:0046872">
    <property type="term" value="F:metal ion binding"/>
    <property type="evidence" value="ECO:0007669"/>
    <property type="project" value="UniProtKB-KW"/>
</dbReference>
<evidence type="ECO:0000256" key="3">
    <source>
        <dbReference type="ARBA" id="ARBA00008621"/>
    </source>
</evidence>
<dbReference type="NCBIfam" id="NF006875">
    <property type="entry name" value="PRK09372.1"/>
    <property type="match status" value="1"/>
</dbReference>
<evidence type="ECO:0000256" key="4">
    <source>
        <dbReference type="ARBA" id="ARBA00011233"/>
    </source>
</evidence>
<comment type="similarity">
    <text evidence="3 10">Belongs to the class II aldolase/RraA-like family.</text>
</comment>
<evidence type="ECO:0000256" key="1">
    <source>
        <dbReference type="ARBA" id="ARBA00001342"/>
    </source>
</evidence>
<organism evidence="11 12">
    <name type="scientific">Lysobacter enzymogenes</name>
    <dbReference type="NCBI Taxonomy" id="69"/>
    <lineage>
        <taxon>Bacteria</taxon>
        <taxon>Pseudomonadati</taxon>
        <taxon>Pseudomonadota</taxon>
        <taxon>Gammaproteobacteria</taxon>
        <taxon>Lysobacterales</taxon>
        <taxon>Lysobacteraceae</taxon>
        <taxon>Lysobacter</taxon>
    </lineage>
</organism>
<gene>
    <name evidence="11" type="ORF">GLE_4287</name>
</gene>
<dbReference type="EC" id="4.1.3.17" evidence="10"/>
<proteinExistence type="inferred from homology"/>
<protein>
    <recommendedName>
        <fullName evidence="10">4-hydroxy-4-methyl-2-oxoglutarate aldolase</fullName>
        <shortName evidence="10">HMG aldolase</shortName>
        <ecNumber evidence="10">4.1.1.112</ecNumber>
        <ecNumber evidence="10">4.1.3.17</ecNumber>
    </recommendedName>
    <alternativeName>
        <fullName evidence="10">Oxaloacetate decarboxylase</fullName>
    </alternativeName>
</protein>
<feature type="binding site" evidence="9">
    <location>
        <position position="95"/>
    </location>
    <ligand>
        <name>substrate</name>
    </ligand>
</feature>
<evidence type="ECO:0000313" key="11">
    <source>
        <dbReference type="EMBL" id="ALN59628.1"/>
    </source>
</evidence>
<evidence type="ECO:0000256" key="7">
    <source>
        <dbReference type="ARBA" id="ARBA00025046"/>
    </source>
</evidence>
<comment type="cofactor">
    <cofactor evidence="9">
        <name>Mg(2+)</name>
        <dbReference type="ChEBI" id="CHEBI:18420"/>
    </cofactor>
</comment>
<feature type="binding site" evidence="9">
    <location>
        <begin position="73"/>
        <end position="76"/>
    </location>
    <ligand>
        <name>substrate</name>
    </ligand>
</feature>
<dbReference type="EC" id="4.1.1.112" evidence="10"/>
<dbReference type="InterPro" id="IPR005493">
    <property type="entry name" value="RraA/RraA-like"/>
</dbReference>
<dbReference type="SUPFAM" id="SSF89562">
    <property type="entry name" value="RraA-like"/>
    <property type="match status" value="1"/>
</dbReference>
<evidence type="ECO:0000256" key="6">
    <source>
        <dbReference type="ARBA" id="ARBA00023239"/>
    </source>
</evidence>
<evidence type="ECO:0000256" key="10">
    <source>
        <dbReference type="RuleBase" id="RU004338"/>
    </source>
</evidence>
<dbReference type="Gene3D" id="3.50.30.40">
    <property type="entry name" value="Ribonuclease E inhibitor RraA/RraA-like"/>
    <property type="match status" value="1"/>
</dbReference>
<name>A0A0S2DM71_LYSEN</name>
<keyword evidence="9" id="KW-0460">Magnesium</keyword>
<evidence type="ECO:0000256" key="2">
    <source>
        <dbReference type="ARBA" id="ARBA00001968"/>
    </source>
</evidence>
<dbReference type="PATRIC" id="fig|69.6.peg.4226"/>
<dbReference type="InterPro" id="IPR010203">
    <property type="entry name" value="RraA"/>
</dbReference>
<dbReference type="GO" id="GO:0008428">
    <property type="term" value="F:ribonuclease inhibitor activity"/>
    <property type="evidence" value="ECO:0007669"/>
    <property type="project" value="InterPro"/>
</dbReference>
<evidence type="ECO:0000256" key="9">
    <source>
        <dbReference type="PIRSR" id="PIRSR605493-1"/>
    </source>
</evidence>
<comment type="catalytic activity">
    <reaction evidence="1 10">
        <text>4-hydroxy-4-methyl-2-oxoglutarate = 2 pyruvate</text>
        <dbReference type="Rhea" id="RHEA:22748"/>
        <dbReference type="ChEBI" id="CHEBI:15361"/>
        <dbReference type="ChEBI" id="CHEBI:58276"/>
        <dbReference type="EC" id="4.1.3.17"/>
    </reaction>
</comment>
<dbReference type="GO" id="GO:0008948">
    <property type="term" value="F:oxaloacetate decarboxylase activity"/>
    <property type="evidence" value="ECO:0007669"/>
    <property type="project" value="UniProtKB-EC"/>
</dbReference>
<evidence type="ECO:0000256" key="8">
    <source>
        <dbReference type="ARBA" id="ARBA00047973"/>
    </source>
</evidence>
<dbReference type="GO" id="GO:0051252">
    <property type="term" value="P:regulation of RNA metabolic process"/>
    <property type="evidence" value="ECO:0007669"/>
    <property type="project" value="InterPro"/>
</dbReference>
<dbReference type="OrthoDB" id="943692at2"/>
<comment type="catalytic activity">
    <reaction evidence="8 10">
        <text>oxaloacetate + H(+) = pyruvate + CO2</text>
        <dbReference type="Rhea" id="RHEA:15641"/>
        <dbReference type="ChEBI" id="CHEBI:15361"/>
        <dbReference type="ChEBI" id="CHEBI:15378"/>
        <dbReference type="ChEBI" id="CHEBI:16452"/>
        <dbReference type="ChEBI" id="CHEBI:16526"/>
        <dbReference type="EC" id="4.1.1.112"/>
    </reaction>
</comment>
<dbReference type="KEGG" id="lez:GLE_4287"/>
<comment type="subunit">
    <text evidence="4 10">Homotrimer.</text>
</comment>
<dbReference type="STRING" id="69.GLE_4287"/>
<evidence type="ECO:0000256" key="5">
    <source>
        <dbReference type="ARBA" id="ARBA00022723"/>
    </source>
</evidence>
<keyword evidence="5 9" id="KW-0479">Metal-binding</keyword>
<dbReference type="PANTHER" id="PTHR33254">
    <property type="entry name" value="4-HYDROXY-4-METHYL-2-OXOGLUTARATE ALDOLASE 3-RELATED"/>
    <property type="match status" value="1"/>
</dbReference>
<comment type="cofactor">
    <cofactor evidence="2 10">
        <name>a divalent metal cation</name>
        <dbReference type="ChEBI" id="CHEBI:60240"/>
    </cofactor>
</comment>
<dbReference type="Proteomes" id="UP000061569">
    <property type="component" value="Chromosome"/>
</dbReference>
<dbReference type="CDD" id="cd16841">
    <property type="entry name" value="RraA_family"/>
    <property type="match status" value="1"/>
</dbReference>
<dbReference type="EMBL" id="CP013140">
    <property type="protein sequence ID" value="ALN59628.1"/>
    <property type="molecule type" value="Genomic_DNA"/>
</dbReference>
<dbReference type="InterPro" id="IPR036704">
    <property type="entry name" value="RraA/RraA-like_sf"/>
</dbReference>
<dbReference type="NCBIfam" id="TIGR01935">
    <property type="entry name" value="NOT-MenG"/>
    <property type="match status" value="1"/>
</dbReference>
<dbReference type="AlphaFoldDB" id="A0A0S2DM71"/>
<accession>A0A0S2DM71</accession>